<dbReference type="Proteomes" id="UP000825935">
    <property type="component" value="Chromosome 20"/>
</dbReference>
<dbReference type="PANTHER" id="PTHR36024">
    <property type="entry name" value="ANKYRIN REPEAT PROTEIN SKIP35"/>
    <property type="match status" value="1"/>
</dbReference>
<name>A0A8T2SI63_CERRI</name>
<comment type="caution">
    <text evidence="2">The sequence shown here is derived from an EMBL/GenBank/DDBJ whole genome shotgun (WGS) entry which is preliminary data.</text>
</comment>
<dbReference type="SUPFAM" id="SSF48403">
    <property type="entry name" value="Ankyrin repeat"/>
    <property type="match status" value="1"/>
</dbReference>
<dbReference type="OMA" id="SHENFIN"/>
<evidence type="ECO:0000313" key="2">
    <source>
        <dbReference type="EMBL" id="KAH7331438.1"/>
    </source>
</evidence>
<dbReference type="AlphaFoldDB" id="A0A8T2SI63"/>
<accession>A0A8T2SI63</accession>
<dbReference type="InterPro" id="IPR036770">
    <property type="entry name" value="Ankyrin_rpt-contain_sf"/>
</dbReference>
<proteinExistence type="predicted"/>
<gene>
    <name evidence="2" type="ORF">KP509_20G033100</name>
</gene>
<dbReference type="Gene3D" id="1.25.40.20">
    <property type="entry name" value="Ankyrin repeat-containing domain"/>
    <property type="match status" value="1"/>
</dbReference>
<feature type="compositionally biased region" description="Basic and acidic residues" evidence="1">
    <location>
        <begin position="18"/>
        <end position="32"/>
    </location>
</feature>
<organism evidence="2 3">
    <name type="scientific">Ceratopteris richardii</name>
    <name type="common">Triangle waterfern</name>
    <dbReference type="NCBI Taxonomy" id="49495"/>
    <lineage>
        <taxon>Eukaryota</taxon>
        <taxon>Viridiplantae</taxon>
        <taxon>Streptophyta</taxon>
        <taxon>Embryophyta</taxon>
        <taxon>Tracheophyta</taxon>
        <taxon>Polypodiopsida</taxon>
        <taxon>Polypodiidae</taxon>
        <taxon>Polypodiales</taxon>
        <taxon>Pteridineae</taxon>
        <taxon>Pteridaceae</taxon>
        <taxon>Parkerioideae</taxon>
        <taxon>Ceratopteris</taxon>
    </lineage>
</organism>
<sequence>MLQGLSCHGSGTSLPAAAEKESDISSDSRSEQHSSSQQKPSFAHIQVQAPDSPRPLRLERPEIGRTFQHAVGAHEWSFAQTLVARLDRQRLNDGLCVVLDSVWFLTSEEEVENAMKLIENLVSAGANDFPRAVLRTSFLASCVSACRSRAMSLADTVTVMAQRLRDRLKECSGDELMKAEAAVKVQKFTEWALKCIGSHSRRRSRLEDTSHMARGSFLESRMQLRAFKRFMHLAGRGLNRKDYSEAFDAACFPLTLFSGAIDPGWASGISASIMQGLLTVLVEGGADNVNQCFLEAARFGSTELVRILMQIAHQCDIELDVDLALSFASYYCKTNTMECLVDDGNTDSFLGPLMRAAERGCMPVVHWFVERGCKDMELCLALTAAASSSQLEVLAYLLDHVPQHVIHALSLEILKAAGERSVGSFGGINFLFCSDFLDNPDATYQIANKIAQSEDEGFPPLLKSFLQEHWSEEAFVKGRAMARDHHVNMLRVLRRGCCPLRLHDLPSDLQLTISYISLCKECASSAGVLLPQRLRGEVIEAILQLHSDIDEVELLDLDKDSLLSLMTSRLPGIIQG</sequence>
<keyword evidence="3" id="KW-1185">Reference proteome</keyword>
<dbReference type="OrthoDB" id="1892624at2759"/>
<dbReference type="EMBL" id="CM035425">
    <property type="protein sequence ID" value="KAH7331438.1"/>
    <property type="molecule type" value="Genomic_DNA"/>
</dbReference>
<protein>
    <recommendedName>
        <fullName evidence="4">Ankyrin repeat protein SKIP35</fullName>
    </recommendedName>
</protein>
<reference evidence="2" key="1">
    <citation type="submission" date="2021-08" db="EMBL/GenBank/DDBJ databases">
        <title>WGS assembly of Ceratopteris richardii.</title>
        <authorList>
            <person name="Marchant D.B."/>
            <person name="Chen G."/>
            <person name="Jenkins J."/>
            <person name="Shu S."/>
            <person name="Leebens-Mack J."/>
            <person name="Grimwood J."/>
            <person name="Schmutz J."/>
            <person name="Soltis P."/>
            <person name="Soltis D."/>
            <person name="Chen Z.-H."/>
        </authorList>
    </citation>
    <scope>NUCLEOTIDE SEQUENCE</scope>
    <source>
        <strain evidence="2">Whitten #5841</strain>
        <tissue evidence="2">Leaf</tissue>
    </source>
</reference>
<dbReference type="InterPro" id="IPR044956">
    <property type="entry name" value="SKIP35"/>
</dbReference>
<evidence type="ECO:0000256" key="1">
    <source>
        <dbReference type="SAM" id="MobiDB-lite"/>
    </source>
</evidence>
<dbReference type="PANTHER" id="PTHR36024:SF1">
    <property type="entry name" value="OS11G0246900 PROTEIN"/>
    <property type="match status" value="1"/>
</dbReference>
<evidence type="ECO:0000313" key="3">
    <source>
        <dbReference type="Proteomes" id="UP000825935"/>
    </source>
</evidence>
<feature type="region of interest" description="Disordered" evidence="1">
    <location>
        <begin position="1"/>
        <end position="57"/>
    </location>
</feature>
<evidence type="ECO:0008006" key="4">
    <source>
        <dbReference type="Google" id="ProtNLM"/>
    </source>
</evidence>